<dbReference type="AlphaFoldDB" id="A0A917Q1W6"/>
<feature type="transmembrane region" description="Helical" evidence="7">
    <location>
        <begin position="233"/>
        <end position="255"/>
    </location>
</feature>
<keyword evidence="10" id="KW-1185">Reference proteome</keyword>
<dbReference type="PANTHER" id="PTHR43744:SF8">
    <property type="entry name" value="SN-GLYCEROL-3-PHOSPHATE TRANSPORT SYSTEM PERMEASE PROTEIN UGPE"/>
    <property type="match status" value="1"/>
</dbReference>
<reference evidence="9" key="1">
    <citation type="journal article" date="2014" name="Int. J. Syst. Evol. Microbiol.">
        <title>Complete genome sequence of Corynebacterium casei LMG S-19264T (=DSM 44701T), isolated from a smear-ripened cheese.</title>
        <authorList>
            <consortium name="US DOE Joint Genome Institute (JGI-PGF)"/>
            <person name="Walter F."/>
            <person name="Albersmeier A."/>
            <person name="Kalinowski J."/>
            <person name="Ruckert C."/>
        </authorList>
    </citation>
    <scope>NUCLEOTIDE SEQUENCE</scope>
    <source>
        <strain evidence="9">JCM 12580</strain>
    </source>
</reference>
<feature type="transmembrane region" description="Helical" evidence="7">
    <location>
        <begin position="68"/>
        <end position="92"/>
    </location>
</feature>
<gene>
    <name evidence="9" type="ORF">GCM10007063_31140</name>
</gene>
<dbReference type="Pfam" id="PF00528">
    <property type="entry name" value="BPD_transp_1"/>
    <property type="match status" value="1"/>
</dbReference>
<evidence type="ECO:0000259" key="8">
    <source>
        <dbReference type="PROSITE" id="PS50928"/>
    </source>
</evidence>
<feature type="transmembrane region" description="Helical" evidence="7">
    <location>
        <begin position="174"/>
        <end position="196"/>
    </location>
</feature>
<sequence>MMKKIILYILLVISAFFMFAPILYALSVSFMSAGDVNNAALLPSEPTFQGYQEASTRIPLVRFLFNSFLIAVSVMIGQIFLCSLAAFAFVFIPFKGRKVLFILLLSTMLIPFESTIVPNHVTILNLGWLDTFQALIVPTLVTPFGVFLLRQHFLTMPKELWDAAQMDGCSYFRYYLSFALPLSKTILGALSIFAFISTWNSYLWPLIMTSNDNVRPIQIGLKMLVSSQASTNWPIVMAGSIIALLPTLLILFFGLKYIREGLLSGSVKG</sequence>
<proteinExistence type="inferred from homology"/>
<dbReference type="EMBL" id="BMNQ01000066">
    <property type="protein sequence ID" value="GGK06380.1"/>
    <property type="molecule type" value="Genomic_DNA"/>
</dbReference>
<keyword evidence="6 7" id="KW-0472">Membrane</keyword>
<name>A0A917Q1W6_9BACI</name>
<keyword evidence="3" id="KW-1003">Cell membrane</keyword>
<evidence type="ECO:0000256" key="7">
    <source>
        <dbReference type="RuleBase" id="RU363032"/>
    </source>
</evidence>
<dbReference type="GO" id="GO:0005886">
    <property type="term" value="C:plasma membrane"/>
    <property type="evidence" value="ECO:0007669"/>
    <property type="project" value="UniProtKB-SubCell"/>
</dbReference>
<dbReference type="GO" id="GO:0055085">
    <property type="term" value="P:transmembrane transport"/>
    <property type="evidence" value="ECO:0007669"/>
    <property type="project" value="InterPro"/>
</dbReference>
<feature type="transmembrane region" description="Helical" evidence="7">
    <location>
        <begin position="132"/>
        <end position="153"/>
    </location>
</feature>
<evidence type="ECO:0000256" key="2">
    <source>
        <dbReference type="ARBA" id="ARBA00022448"/>
    </source>
</evidence>
<dbReference type="RefSeq" id="WP_188634030.1">
    <property type="nucleotide sequence ID" value="NZ_BMNQ01000066.1"/>
</dbReference>
<dbReference type="PROSITE" id="PS50928">
    <property type="entry name" value="ABC_TM1"/>
    <property type="match status" value="1"/>
</dbReference>
<reference evidence="9" key="2">
    <citation type="submission" date="2020-09" db="EMBL/GenBank/DDBJ databases">
        <authorList>
            <person name="Sun Q."/>
            <person name="Ohkuma M."/>
        </authorList>
    </citation>
    <scope>NUCLEOTIDE SEQUENCE</scope>
    <source>
        <strain evidence="9">JCM 12580</strain>
    </source>
</reference>
<feature type="domain" description="ABC transmembrane type-1" evidence="8">
    <location>
        <begin position="64"/>
        <end position="254"/>
    </location>
</feature>
<evidence type="ECO:0000256" key="3">
    <source>
        <dbReference type="ARBA" id="ARBA00022475"/>
    </source>
</evidence>
<dbReference type="CDD" id="cd06261">
    <property type="entry name" value="TM_PBP2"/>
    <property type="match status" value="1"/>
</dbReference>
<dbReference type="Proteomes" id="UP000658382">
    <property type="component" value="Unassembled WGS sequence"/>
</dbReference>
<accession>A0A917Q1W6</accession>
<evidence type="ECO:0000256" key="5">
    <source>
        <dbReference type="ARBA" id="ARBA00022989"/>
    </source>
</evidence>
<evidence type="ECO:0000256" key="6">
    <source>
        <dbReference type="ARBA" id="ARBA00023136"/>
    </source>
</evidence>
<dbReference type="InterPro" id="IPR000515">
    <property type="entry name" value="MetI-like"/>
</dbReference>
<evidence type="ECO:0000256" key="4">
    <source>
        <dbReference type="ARBA" id="ARBA00022692"/>
    </source>
</evidence>
<keyword evidence="4 7" id="KW-0812">Transmembrane</keyword>
<evidence type="ECO:0000313" key="9">
    <source>
        <dbReference type="EMBL" id="GGK06380.1"/>
    </source>
</evidence>
<comment type="similarity">
    <text evidence="7">Belongs to the binding-protein-dependent transport system permease family.</text>
</comment>
<organism evidence="9 10">
    <name type="scientific">Lentibacillus kapialis</name>
    <dbReference type="NCBI Taxonomy" id="340214"/>
    <lineage>
        <taxon>Bacteria</taxon>
        <taxon>Bacillati</taxon>
        <taxon>Bacillota</taxon>
        <taxon>Bacilli</taxon>
        <taxon>Bacillales</taxon>
        <taxon>Bacillaceae</taxon>
        <taxon>Lentibacillus</taxon>
    </lineage>
</organism>
<dbReference type="Gene3D" id="1.10.3720.10">
    <property type="entry name" value="MetI-like"/>
    <property type="match status" value="1"/>
</dbReference>
<keyword evidence="2 7" id="KW-0813">Transport</keyword>
<dbReference type="SUPFAM" id="SSF161098">
    <property type="entry name" value="MetI-like"/>
    <property type="match status" value="1"/>
</dbReference>
<comment type="caution">
    <text evidence="9">The sequence shown here is derived from an EMBL/GenBank/DDBJ whole genome shotgun (WGS) entry which is preliminary data.</text>
</comment>
<evidence type="ECO:0000313" key="10">
    <source>
        <dbReference type="Proteomes" id="UP000658382"/>
    </source>
</evidence>
<feature type="transmembrane region" description="Helical" evidence="7">
    <location>
        <begin position="99"/>
        <end position="117"/>
    </location>
</feature>
<protein>
    <submittedName>
        <fullName evidence="9">Glycerol-3-phosphate ABC transporter permease</fullName>
    </submittedName>
</protein>
<evidence type="ECO:0000256" key="1">
    <source>
        <dbReference type="ARBA" id="ARBA00004651"/>
    </source>
</evidence>
<keyword evidence="5 7" id="KW-1133">Transmembrane helix</keyword>
<dbReference type="InterPro" id="IPR035906">
    <property type="entry name" value="MetI-like_sf"/>
</dbReference>
<dbReference type="PANTHER" id="PTHR43744">
    <property type="entry name" value="ABC TRANSPORTER PERMEASE PROTEIN MG189-RELATED-RELATED"/>
    <property type="match status" value="1"/>
</dbReference>
<comment type="subcellular location">
    <subcellularLocation>
        <location evidence="1 7">Cell membrane</location>
        <topology evidence="1 7">Multi-pass membrane protein</topology>
    </subcellularLocation>
</comment>